<proteinExistence type="predicted"/>
<organism evidence="2 3">
    <name type="scientific">Listeria booriae</name>
    <dbReference type="NCBI Taxonomy" id="1552123"/>
    <lineage>
        <taxon>Bacteria</taxon>
        <taxon>Bacillati</taxon>
        <taxon>Bacillota</taxon>
        <taxon>Bacilli</taxon>
        <taxon>Bacillales</taxon>
        <taxon>Listeriaceae</taxon>
        <taxon>Listeria</taxon>
    </lineage>
</organism>
<sequence length="645" mass="71863">MKMMSKRKMKSEDTENTRNEGKKLKNKLLNKIPAAEKLNFEGEKGFTHAFGYRNEDAYLFMGKKSVISVFDVLIQYGAYNNAPVGWLLDLIPKGELEHGRVLFAQRQQGMEKEKESDVIEKDIETNIATISDSGEAKSAKQRAQNASRVKDMALAGYLSGIGDTVIDSDVRLIVKSKTPEDVEKTILELKKNYKHHDVKGIILVRQSGEQLEEMSSLLSNVTADAWHASDMNSVAAGRIFLPSSGFSDPQGTYVGTDISALLTNNPAIVDFTGIKNATIFMGNVAVKSSIGGREGGGMMINSGSSVAHVLSEANYLAGKRIHHIMLSEFGYRAPDSLEFDMSKESINPLEVFGSPETVQIDATANFNKAVTMMLLLGSIANEQRYAELEVELKSVLINWMIDTANNSGMYTRDPENEPNRAERILATANHENYPTPYDLLPALNTNIAKRASEGEYAREKADFLYMTMRTTFSEFPGIFHKATTLPDIYKATDRNVYYDISKLASNPQVASAIFLNVLAYVTNRALEGEQIVIHGLDSVDIPVKHLVPYRERIDRKNIGLVTVFEKSESKVNPSTYAKFTDRLSRQDAVILGGLTEPELEYINESWRRPLPNQVANILLEGNNGILYFYRKKDRVGALVDTHLIL</sequence>
<comment type="caution">
    <text evidence="2">The sequence shown here is derived from an EMBL/GenBank/DDBJ whole genome shotgun (WGS) entry which is preliminary data.</text>
</comment>
<reference evidence="2 3" key="1">
    <citation type="submission" date="2020-03" db="EMBL/GenBank/DDBJ databases">
        <title>Soil Listeria distribution.</title>
        <authorList>
            <person name="Liao J."/>
            <person name="Wiedmann M."/>
        </authorList>
    </citation>
    <scope>NUCLEOTIDE SEQUENCE [LARGE SCALE GENOMIC DNA]</scope>
    <source>
        <strain evidence="2 3">FSL L7-0149</strain>
    </source>
</reference>
<gene>
    <name evidence="2" type="ORF">HCB35_17280</name>
</gene>
<protein>
    <submittedName>
        <fullName evidence="2">Uncharacterized protein</fullName>
    </submittedName>
</protein>
<feature type="compositionally biased region" description="Basic and acidic residues" evidence="1">
    <location>
        <begin position="10"/>
        <end position="23"/>
    </location>
</feature>
<dbReference type="AlphaFoldDB" id="A0A842FC57"/>
<dbReference type="EMBL" id="JAARZA010000011">
    <property type="protein sequence ID" value="MBC2242229.1"/>
    <property type="molecule type" value="Genomic_DNA"/>
</dbReference>
<evidence type="ECO:0000313" key="2">
    <source>
        <dbReference type="EMBL" id="MBC2242229.1"/>
    </source>
</evidence>
<evidence type="ECO:0000256" key="1">
    <source>
        <dbReference type="SAM" id="MobiDB-lite"/>
    </source>
</evidence>
<feature type="region of interest" description="Disordered" evidence="1">
    <location>
        <begin position="1"/>
        <end position="25"/>
    </location>
</feature>
<evidence type="ECO:0000313" key="3">
    <source>
        <dbReference type="Proteomes" id="UP000553016"/>
    </source>
</evidence>
<accession>A0A842FC57</accession>
<dbReference type="Proteomes" id="UP000553016">
    <property type="component" value="Unassembled WGS sequence"/>
</dbReference>
<name>A0A842FC57_9LIST</name>